<keyword evidence="2" id="KW-1185">Reference proteome</keyword>
<accession>A0ACB7RVZ3</accession>
<evidence type="ECO:0000313" key="1">
    <source>
        <dbReference type="EMBL" id="KAH6925057.1"/>
    </source>
</evidence>
<evidence type="ECO:0000313" key="2">
    <source>
        <dbReference type="Proteomes" id="UP000821845"/>
    </source>
</evidence>
<organism evidence="1 2">
    <name type="scientific">Hyalomma asiaticum</name>
    <name type="common">Tick</name>
    <dbReference type="NCBI Taxonomy" id="266040"/>
    <lineage>
        <taxon>Eukaryota</taxon>
        <taxon>Metazoa</taxon>
        <taxon>Ecdysozoa</taxon>
        <taxon>Arthropoda</taxon>
        <taxon>Chelicerata</taxon>
        <taxon>Arachnida</taxon>
        <taxon>Acari</taxon>
        <taxon>Parasitiformes</taxon>
        <taxon>Ixodida</taxon>
        <taxon>Ixodoidea</taxon>
        <taxon>Ixodidae</taxon>
        <taxon>Hyalomminae</taxon>
        <taxon>Hyalomma</taxon>
    </lineage>
</organism>
<name>A0ACB7RVZ3_HYAAI</name>
<gene>
    <name evidence="1" type="ORF">HPB50_000217</name>
</gene>
<protein>
    <submittedName>
        <fullName evidence="1">Uncharacterized protein</fullName>
    </submittedName>
</protein>
<comment type="caution">
    <text evidence="1">The sequence shown here is derived from an EMBL/GenBank/DDBJ whole genome shotgun (WGS) entry which is preliminary data.</text>
</comment>
<dbReference type="EMBL" id="CM023487">
    <property type="protein sequence ID" value="KAH6925057.1"/>
    <property type="molecule type" value="Genomic_DNA"/>
</dbReference>
<proteinExistence type="predicted"/>
<sequence length="286" mass="30638">MLGKPNSSRANCAAGVVYNALAGYLVDSDISTVRLDTDAEDAYGVGPTIEKASRNNLLEDVSTHMYSRAHLKSGCKIETLRTCGEEYVPYLKTQRMPETPEQLAKDCTKFKRQIACALHFHHDCTRGRSQGAALATVAALGENMEAVCTPGSGANTAYLAGVKCMNFVGDKLHSCFTNLKSAVQQAVFKAPAKEAIHYTCCAYHDVTECISKALAPCHRVGSKDFLLGIMERVVGTGLRAACAVHTEGSDACKALKPLQQLGVKDVPVDSLIELLAEAASTIGRRP</sequence>
<dbReference type="Proteomes" id="UP000821845">
    <property type="component" value="Chromosome 7"/>
</dbReference>
<reference evidence="1" key="1">
    <citation type="submission" date="2020-05" db="EMBL/GenBank/DDBJ databases">
        <title>Large-scale comparative analyses of tick genomes elucidate their genetic diversity and vector capacities.</title>
        <authorList>
            <person name="Jia N."/>
            <person name="Wang J."/>
            <person name="Shi W."/>
            <person name="Du L."/>
            <person name="Sun Y."/>
            <person name="Zhan W."/>
            <person name="Jiang J."/>
            <person name="Wang Q."/>
            <person name="Zhang B."/>
            <person name="Ji P."/>
            <person name="Sakyi L.B."/>
            <person name="Cui X."/>
            <person name="Yuan T."/>
            <person name="Jiang B."/>
            <person name="Yang W."/>
            <person name="Lam T.T.-Y."/>
            <person name="Chang Q."/>
            <person name="Ding S."/>
            <person name="Wang X."/>
            <person name="Zhu J."/>
            <person name="Ruan X."/>
            <person name="Zhao L."/>
            <person name="Wei J."/>
            <person name="Que T."/>
            <person name="Du C."/>
            <person name="Cheng J."/>
            <person name="Dai P."/>
            <person name="Han X."/>
            <person name="Huang E."/>
            <person name="Gao Y."/>
            <person name="Liu J."/>
            <person name="Shao H."/>
            <person name="Ye R."/>
            <person name="Li L."/>
            <person name="Wei W."/>
            <person name="Wang X."/>
            <person name="Wang C."/>
            <person name="Yang T."/>
            <person name="Huo Q."/>
            <person name="Li W."/>
            <person name="Guo W."/>
            <person name="Chen H."/>
            <person name="Zhou L."/>
            <person name="Ni X."/>
            <person name="Tian J."/>
            <person name="Zhou Y."/>
            <person name="Sheng Y."/>
            <person name="Liu T."/>
            <person name="Pan Y."/>
            <person name="Xia L."/>
            <person name="Li J."/>
            <person name="Zhao F."/>
            <person name="Cao W."/>
        </authorList>
    </citation>
    <scope>NUCLEOTIDE SEQUENCE</scope>
    <source>
        <strain evidence="1">Hyas-2018</strain>
    </source>
</reference>